<feature type="transmembrane region" description="Helical" evidence="1">
    <location>
        <begin position="20"/>
        <end position="39"/>
    </location>
</feature>
<comment type="caution">
    <text evidence="2">The sequence shown here is derived from an EMBL/GenBank/DDBJ whole genome shotgun (WGS) entry which is preliminary data.</text>
</comment>
<keyword evidence="1" id="KW-0472">Membrane</keyword>
<accession>A0A9N7R5D9</accession>
<keyword evidence="1" id="KW-0812">Transmembrane</keyword>
<evidence type="ECO:0000256" key="1">
    <source>
        <dbReference type="SAM" id="Phobius"/>
    </source>
</evidence>
<dbReference type="EMBL" id="CACSLK010013932">
    <property type="protein sequence ID" value="CAA0815897.1"/>
    <property type="molecule type" value="Genomic_DNA"/>
</dbReference>
<proteinExistence type="predicted"/>
<evidence type="ECO:0000313" key="3">
    <source>
        <dbReference type="Proteomes" id="UP001153555"/>
    </source>
</evidence>
<dbReference type="PANTHER" id="PTHR33237:SF21">
    <property type="entry name" value="TRANSMEMBRANE PROTEIN"/>
    <property type="match status" value="1"/>
</dbReference>
<keyword evidence="3" id="KW-1185">Reference proteome</keyword>
<gene>
    <name evidence="2" type="ORF">SHERM_15765</name>
</gene>
<dbReference type="AlphaFoldDB" id="A0A9N7R5D9"/>
<dbReference type="OrthoDB" id="1874222at2759"/>
<dbReference type="PANTHER" id="PTHR33237">
    <property type="entry name" value="F2P16.13 PROTEIN-RELATED"/>
    <property type="match status" value="1"/>
</dbReference>
<sequence>METLWNLEDRLNLTTRKAVSFFACTALLTFGVCLTMVYFRRKILDSRASIHQEPCTNEPLDRQRHFGRCSVVRALMQALRWSGPSSWASGLRGSRRSEAPTSLLVKKCNIAGDVGWQSNNSTSAVWKKPILMGEKCEFPRFSGLILYDERGAPLDQQGELGTLHKQEISAAAVRTTLRDLL</sequence>
<reference evidence="2" key="1">
    <citation type="submission" date="2019-12" db="EMBL/GenBank/DDBJ databases">
        <authorList>
            <person name="Scholes J."/>
        </authorList>
    </citation>
    <scope>NUCLEOTIDE SEQUENCE</scope>
</reference>
<dbReference type="Proteomes" id="UP001153555">
    <property type="component" value="Unassembled WGS sequence"/>
</dbReference>
<name>A0A9N7R5D9_STRHE</name>
<protein>
    <submittedName>
        <fullName evidence="2">Uncharacterized protein</fullName>
    </submittedName>
</protein>
<evidence type="ECO:0000313" key="2">
    <source>
        <dbReference type="EMBL" id="CAA0815897.1"/>
    </source>
</evidence>
<keyword evidence="1" id="KW-1133">Transmembrane helix</keyword>
<organism evidence="2 3">
    <name type="scientific">Striga hermonthica</name>
    <name type="common">Purple witchweed</name>
    <name type="synonym">Buchnera hermonthica</name>
    <dbReference type="NCBI Taxonomy" id="68872"/>
    <lineage>
        <taxon>Eukaryota</taxon>
        <taxon>Viridiplantae</taxon>
        <taxon>Streptophyta</taxon>
        <taxon>Embryophyta</taxon>
        <taxon>Tracheophyta</taxon>
        <taxon>Spermatophyta</taxon>
        <taxon>Magnoliopsida</taxon>
        <taxon>eudicotyledons</taxon>
        <taxon>Gunneridae</taxon>
        <taxon>Pentapetalae</taxon>
        <taxon>asterids</taxon>
        <taxon>lamiids</taxon>
        <taxon>Lamiales</taxon>
        <taxon>Orobanchaceae</taxon>
        <taxon>Buchnereae</taxon>
        <taxon>Striga</taxon>
    </lineage>
</organism>